<gene>
    <name evidence="1" type="ORF">AVEN_211165_1</name>
</gene>
<accession>A0A4Y2MDD1</accession>
<protein>
    <submittedName>
        <fullName evidence="1">Uncharacterized protein</fullName>
    </submittedName>
</protein>
<proteinExistence type="predicted"/>
<name>A0A4Y2MDD1_ARAVE</name>
<sequence length="118" mass="12894">MAYTGTMTSKAKQILCDKLLQVKFDEEAKKNHPRKLPLMTTGDGRRKIIICPGATYPHYATARGRRIPGSKPDSIEDAVARYIIFGGGGQRPLSGVLRKFGERVLAQVSSSSSDRGSK</sequence>
<keyword evidence="2" id="KW-1185">Reference proteome</keyword>
<dbReference type="AlphaFoldDB" id="A0A4Y2MDD1"/>
<dbReference type="Proteomes" id="UP000499080">
    <property type="component" value="Unassembled WGS sequence"/>
</dbReference>
<evidence type="ECO:0000313" key="2">
    <source>
        <dbReference type="Proteomes" id="UP000499080"/>
    </source>
</evidence>
<reference evidence="1 2" key="1">
    <citation type="journal article" date="2019" name="Sci. Rep.">
        <title>Orb-weaving spider Araneus ventricosus genome elucidates the spidroin gene catalogue.</title>
        <authorList>
            <person name="Kono N."/>
            <person name="Nakamura H."/>
            <person name="Ohtoshi R."/>
            <person name="Moran D.A.P."/>
            <person name="Shinohara A."/>
            <person name="Yoshida Y."/>
            <person name="Fujiwara M."/>
            <person name="Mori M."/>
            <person name="Tomita M."/>
            <person name="Arakawa K."/>
        </authorList>
    </citation>
    <scope>NUCLEOTIDE SEQUENCE [LARGE SCALE GENOMIC DNA]</scope>
</reference>
<dbReference type="EMBL" id="BGPR01007146">
    <property type="protein sequence ID" value="GBN24629.1"/>
    <property type="molecule type" value="Genomic_DNA"/>
</dbReference>
<evidence type="ECO:0000313" key="1">
    <source>
        <dbReference type="EMBL" id="GBN24629.1"/>
    </source>
</evidence>
<comment type="caution">
    <text evidence="1">The sequence shown here is derived from an EMBL/GenBank/DDBJ whole genome shotgun (WGS) entry which is preliminary data.</text>
</comment>
<organism evidence="1 2">
    <name type="scientific">Araneus ventricosus</name>
    <name type="common">Orbweaver spider</name>
    <name type="synonym">Epeira ventricosa</name>
    <dbReference type="NCBI Taxonomy" id="182803"/>
    <lineage>
        <taxon>Eukaryota</taxon>
        <taxon>Metazoa</taxon>
        <taxon>Ecdysozoa</taxon>
        <taxon>Arthropoda</taxon>
        <taxon>Chelicerata</taxon>
        <taxon>Arachnida</taxon>
        <taxon>Araneae</taxon>
        <taxon>Araneomorphae</taxon>
        <taxon>Entelegynae</taxon>
        <taxon>Araneoidea</taxon>
        <taxon>Araneidae</taxon>
        <taxon>Araneus</taxon>
    </lineage>
</organism>